<keyword evidence="1" id="KW-1133">Transmembrane helix</keyword>
<evidence type="ECO:0000313" key="2">
    <source>
        <dbReference type="EnsemblMetazoa" id="CJA34749.1"/>
    </source>
</evidence>
<protein>
    <submittedName>
        <fullName evidence="2">Uncharacterized protein</fullName>
    </submittedName>
</protein>
<evidence type="ECO:0000256" key="1">
    <source>
        <dbReference type="SAM" id="Phobius"/>
    </source>
</evidence>
<dbReference type="EnsemblMetazoa" id="CJA34749.1">
    <property type="protein sequence ID" value="CJA34749.1"/>
    <property type="gene ID" value="WBGene00210596"/>
</dbReference>
<name>A0A8R1EJ51_CAEJA</name>
<keyword evidence="1" id="KW-0812">Transmembrane</keyword>
<feature type="transmembrane region" description="Helical" evidence="1">
    <location>
        <begin position="21"/>
        <end position="42"/>
    </location>
</feature>
<proteinExistence type="predicted"/>
<evidence type="ECO:0000313" key="3">
    <source>
        <dbReference type="Proteomes" id="UP000005237"/>
    </source>
</evidence>
<keyword evidence="1" id="KW-0472">Membrane</keyword>
<dbReference type="InterPro" id="IPR019421">
    <property type="entry name" value="7TM_GPCR_serpentine_rcpt_Srd"/>
</dbReference>
<sequence length="136" mass="15745">MLSMVFRAISLKTFRFPTSGAFAMCFLAYLIPLSMIVCVRDIEITSDFTTNSNYTLWQLENLDKYNTVVGTHVSQLSALWVACCVSVLFIPIYSVMFYCRYRILRMLEHPGYLFNATTTLQIRRLVKVTAEKKFPK</sequence>
<dbReference type="Proteomes" id="UP000005237">
    <property type="component" value="Unassembled WGS sequence"/>
</dbReference>
<reference evidence="3" key="1">
    <citation type="submission" date="2010-08" db="EMBL/GenBank/DDBJ databases">
        <authorList>
            <consortium name="Caenorhabditis japonica Sequencing Consortium"/>
            <person name="Wilson R.K."/>
        </authorList>
    </citation>
    <scope>NUCLEOTIDE SEQUENCE [LARGE SCALE GENOMIC DNA]</scope>
    <source>
        <strain evidence="3">DF5081</strain>
    </source>
</reference>
<feature type="transmembrane region" description="Helical" evidence="1">
    <location>
        <begin position="78"/>
        <end position="99"/>
    </location>
</feature>
<keyword evidence="3" id="KW-1185">Reference proteome</keyword>
<organism evidence="2 3">
    <name type="scientific">Caenorhabditis japonica</name>
    <dbReference type="NCBI Taxonomy" id="281687"/>
    <lineage>
        <taxon>Eukaryota</taxon>
        <taxon>Metazoa</taxon>
        <taxon>Ecdysozoa</taxon>
        <taxon>Nematoda</taxon>
        <taxon>Chromadorea</taxon>
        <taxon>Rhabditida</taxon>
        <taxon>Rhabditina</taxon>
        <taxon>Rhabditomorpha</taxon>
        <taxon>Rhabditoidea</taxon>
        <taxon>Rhabditidae</taxon>
        <taxon>Peloderinae</taxon>
        <taxon>Caenorhabditis</taxon>
    </lineage>
</organism>
<accession>A0A8R1EJ51</accession>
<reference evidence="2" key="2">
    <citation type="submission" date="2022-06" db="UniProtKB">
        <authorList>
            <consortium name="EnsemblMetazoa"/>
        </authorList>
    </citation>
    <scope>IDENTIFICATION</scope>
    <source>
        <strain evidence="2">DF5081</strain>
    </source>
</reference>
<dbReference type="Pfam" id="PF10317">
    <property type="entry name" value="7TM_GPCR_Srd"/>
    <property type="match status" value="1"/>
</dbReference>
<dbReference type="AlphaFoldDB" id="A0A8R1EJ51"/>